<name>A0A3M7RJJ3_BRAPC</name>
<dbReference type="EMBL" id="REGN01003244">
    <property type="protein sequence ID" value="RNA23654.1"/>
    <property type="molecule type" value="Genomic_DNA"/>
</dbReference>
<dbReference type="Proteomes" id="UP000276133">
    <property type="component" value="Unassembled WGS sequence"/>
</dbReference>
<accession>A0A3M7RJJ3</accession>
<reference evidence="1 2" key="1">
    <citation type="journal article" date="2018" name="Sci. Rep.">
        <title>Genomic signatures of local adaptation to the degree of environmental predictability in rotifers.</title>
        <authorList>
            <person name="Franch-Gras L."/>
            <person name="Hahn C."/>
            <person name="Garcia-Roger E.M."/>
            <person name="Carmona M.J."/>
            <person name="Serra M."/>
            <person name="Gomez A."/>
        </authorList>
    </citation>
    <scope>NUCLEOTIDE SEQUENCE [LARGE SCALE GENOMIC DNA]</scope>
    <source>
        <strain evidence="1">HYR1</strain>
    </source>
</reference>
<keyword evidence="2" id="KW-1185">Reference proteome</keyword>
<proteinExistence type="predicted"/>
<comment type="caution">
    <text evidence="1">The sequence shown here is derived from an EMBL/GenBank/DDBJ whole genome shotgun (WGS) entry which is preliminary data.</text>
</comment>
<dbReference type="AlphaFoldDB" id="A0A3M7RJJ3"/>
<evidence type="ECO:0000313" key="1">
    <source>
        <dbReference type="EMBL" id="RNA23654.1"/>
    </source>
</evidence>
<protein>
    <submittedName>
        <fullName evidence="1">Uncharacterized protein</fullName>
    </submittedName>
</protein>
<organism evidence="1 2">
    <name type="scientific">Brachionus plicatilis</name>
    <name type="common">Marine rotifer</name>
    <name type="synonym">Brachionus muelleri</name>
    <dbReference type="NCBI Taxonomy" id="10195"/>
    <lineage>
        <taxon>Eukaryota</taxon>
        <taxon>Metazoa</taxon>
        <taxon>Spiralia</taxon>
        <taxon>Gnathifera</taxon>
        <taxon>Rotifera</taxon>
        <taxon>Eurotatoria</taxon>
        <taxon>Monogononta</taxon>
        <taxon>Pseudotrocha</taxon>
        <taxon>Ploima</taxon>
        <taxon>Brachionidae</taxon>
        <taxon>Brachionus</taxon>
    </lineage>
</organism>
<sequence length="76" mass="8585">MSRRYVRVGLNHFVPLVVRLVLGLKSKKKSFAVPCTFSVLLIERCFECNNSGLTDSVYNKLNFLLNLTSCSESSKI</sequence>
<gene>
    <name evidence="1" type="ORF">BpHYR1_050910</name>
</gene>
<evidence type="ECO:0000313" key="2">
    <source>
        <dbReference type="Proteomes" id="UP000276133"/>
    </source>
</evidence>